<name>R4T7Y9_9PSEU</name>
<dbReference type="KEGG" id="aoi:AORI_4503"/>
<dbReference type="Pfam" id="PF13576">
    <property type="entry name" value="Pentapeptide_3"/>
    <property type="match status" value="1"/>
</dbReference>
<proteinExistence type="predicted"/>
<evidence type="ECO:0000313" key="2">
    <source>
        <dbReference type="Proteomes" id="UP000013968"/>
    </source>
</evidence>
<dbReference type="Proteomes" id="UP000013968">
    <property type="component" value="Chromosome"/>
</dbReference>
<reference evidence="1 2" key="1">
    <citation type="journal article" date="2013" name="BMC Genomics">
        <title>ContigScape: a Cytoscape plugin facilitating microbial genome gap closing.</title>
        <authorList>
            <person name="Tang B."/>
            <person name="Wang Q."/>
            <person name="Yang M."/>
            <person name="Xie F."/>
            <person name="Zhu Y."/>
            <person name="Zhuo Y."/>
            <person name="Wang S."/>
            <person name="Gao H."/>
            <person name="Ding X."/>
            <person name="Zhang L."/>
            <person name="Zhao G."/>
            <person name="Zheng H."/>
        </authorList>
    </citation>
    <scope>NUCLEOTIDE SEQUENCE [LARGE SCALE GENOMIC DNA]</scope>
    <source>
        <strain evidence="1 2">HCCB10007</strain>
    </source>
</reference>
<organism evidence="1 2">
    <name type="scientific">Amycolatopsis keratiniphila</name>
    <dbReference type="NCBI Taxonomy" id="129921"/>
    <lineage>
        <taxon>Bacteria</taxon>
        <taxon>Bacillati</taxon>
        <taxon>Actinomycetota</taxon>
        <taxon>Actinomycetes</taxon>
        <taxon>Pseudonocardiales</taxon>
        <taxon>Pseudonocardiaceae</taxon>
        <taxon>Amycolatopsis</taxon>
        <taxon>Amycolatopsis japonica group</taxon>
    </lineage>
</organism>
<sequence>MPIAALTALTLVLLYATVDTSQPLVRIEVIKTALAVGAGAGAVGALLLAGRRQWTSELADRHAVHDAAERRITELYVKAADQLGSDKAPVRLAGLYALERLAQDNAGQRQTIVNLLCAYLRMPYGPPSGGHSHRNGLHRTLLAVRPRRHAPAVVTAPTAVESAVQEHEVRLAAQRLLADHARPHAPSGQPNDGFWADVDLDLTGAALVAFDFAYCSVRTATFSNAQFTGKANFKGVQFSGIAKFDEVRFIGAADFSNSQFADVAWFAGAEFAADARFREARFTSVGFSGAKFVADAVFKGIVFSGTAGFSEAQFARSVPNEIMEYLSSDLEHGEDD</sequence>
<keyword evidence="2" id="KW-1185">Reference proteome</keyword>
<gene>
    <name evidence="1" type="ORF">AORI_4503</name>
</gene>
<dbReference type="AlphaFoldDB" id="R4T7Y9"/>
<dbReference type="HOGENOM" id="CLU_029034_1_0_11"/>
<dbReference type="InterPro" id="IPR001646">
    <property type="entry name" value="5peptide_repeat"/>
</dbReference>
<evidence type="ECO:0000313" key="1">
    <source>
        <dbReference type="EMBL" id="AGM07087.1"/>
    </source>
</evidence>
<dbReference type="SUPFAM" id="SSF141571">
    <property type="entry name" value="Pentapeptide repeat-like"/>
    <property type="match status" value="1"/>
</dbReference>
<accession>R4T7Y9</accession>
<dbReference type="Gene3D" id="2.160.20.80">
    <property type="entry name" value="E3 ubiquitin-protein ligase SopA"/>
    <property type="match status" value="1"/>
</dbReference>
<evidence type="ECO:0008006" key="3">
    <source>
        <dbReference type="Google" id="ProtNLM"/>
    </source>
</evidence>
<protein>
    <recommendedName>
        <fullName evidence="3">Pentapeptide repeat-containing protein</fullName>
    </recommendedName>
</protein>
<dbReference type="EMBL" id="CP003410">
    <property type="protein sequence ID" value="AGM07087.1"/>
    <property type="molecule type" value="Genomic_DNA"/>
</dbReference>